<feature type="compositionally biased region" description="Basic residues" evidence="5">
    <location>
        <begin position="1465"/>
        <end position="1475"/>
    </location>
</feature>
<feature type="compositionally biased region" description="Low complexity" evidence="5">
    <location>
        <begin position="1297"/>
        <end position="1311"/>
    </location>
</feature>
<feature type="compositionally biased region" description="Polar residues" evidence="5">
    <location>
        <begin position="1165"/>
        <end position="1176"/>
    </location>
</feature>
<dbReference type="PANTHER" id="PTHR45670:SF1">
    <property type="entry name" value="E3 UBIQUITIN-PROTEIN LIGASE HECTD1"/>
    <property type="match status" value="1"/>
</dbReference>
<feature type="region of interest" description="Disordered" evidence="5">
    <location>
        <begin position="1154"/>
        <end position="1315"/>
    </location>
</feature>
<feature type="compositionally biased region" description="Low complexity" evidence="5">
    <location>
        <begin position="1121"/>
        <end position="1142"/>
    </location>
</feature>
<feature type="compositionally biased region" description="Polar residues" evidence="5">
    <location>
        <begin position="690"/>
        <end position="700"/>
    </location>
</feature>
<evidence type="ECO:0000256" key="5">
    <source>
        <dbReference type="SAM" id="MobiDB-lite"/>
    </source>
</evidence>
<dbReference type="Pfam" id="PF00632">
    <property type="entry name" value="HECT"/>
    <property type="match status" value="1"/>
</dbReference>
<name>U6MWU6_9EIME</name>
<feature type="active site" description="Glycyl thioester intermediate" evidence="3">
    <location>
        <position position="2741"/>
    </location>
</feature>
<accession>U6MWU6</accession>
<feature type="compositionally biased region" description="Low complexity" evidence="5">
    <location>
        <begin position="1379"/>
        <end position="1399"/>
    </location>
</feature>
<feature type="compositionally biased region" description="Low complexity" evidence="5">
    <location>
        <begin position="2370"/>
        <end position="2380"/>
    </location>
</feature>
<keyword evidence="2 3" id="KW-0833">Ubl conjugation pathway</keyword>
<dbReference type="VEuPathDB" id="ToxoDB:ENH_00028160"/>
<dbReference type="GeneID" id="25472982"/>
<evidence type="ECO:0000256" key="1">
    <source>
        <dbReference type="ARBA" id="ARBA00022679"/>
    </source>
</evidence>
<feature type="domain" description="HECT" evidence="6">
    <location>
        <begin position="2539"/>
        <end position="2774"/>
    </location>
</feature>
<feature type="compositionally biased region" description="Low complexity" evidence="5">
    <location>
        <begin position="1246"/>
        <end position="1272"/>
    </location>
</feature>
<keyword evidence="4" id="KW-0175">Coiled coil</keyword>
<dbReference type="Gene3D" id="3.30.2160.10">
    <property type="entry name" value="Hect, E3 ligase catalytic domain"/>
    <property type="match status" value="1"/>
</dbReference>
<feature type="compositionally biased region" description="Polar residues" evidence="5">
    <location>
        <begin position="249"/>
        <end position="269"/>
    </location>
</feature>
<feature type="region of interest" description="Disordered" evidence="5">
    <location>
        <begin position="248"/>
        <end position="288"/>
    </location>
</feature>
<feature type="compositionally biased region" description="Polar residues" evidence="5">
    <location>
        <begin position="1095"/>
        <end position="1107"/>
    </location>
</feature>
<feature type="compositionally biased region" description="Basic and acidic residues" evidence="5">
    <location>
        <begin position="1493"/>
        <end position="1507"/>
    </location>
</feature>
<feature type="region of interest" description="Disordered" evidence="5">
    <location>
        <begin position="1056"/>
        <end position="1142"/>
    </location>
</feature>
<feature type="region of interest" description="Disordered" evidence="5">
    <location>
        <begin position="1900"/>
        <end position="1927"/>
    </location>
</feature>
<feature type="region of interest" description="Disordered" evidence="5">
    <location>
        <begin position="1738"/>
        <end position="1800"/>
    </location>
</feature>
<dbReference type="PANTHER" id="PTHR45670">
    <property type="entry name" value="E3 UBIQUITIN-PROTEIN LIGASE TRIP12"/>
    <property type="match status" value="1"/>
</dbReference>
<evidence type="ECO:0000256" key="2">
    <source>
        <dbReference type="ARBA" id="ARBA00022786"/>
    </source>
</evidence>
<feature type="compositionally biased region" description="Low complexity" evidence="5">
    <location>
        <begin position="1585"/>
        <end position="1643"/>
    </location>
</feature>
<dbReference type="SUPFAM" id="SSF56204">
    <property type="entry name" value="Hect, E3 ligase catalytic domain"/>
    <property type="match status" value="1"/>
</dbReference>
<feature type="region of interest" description="Disordered" evidence="5">
    <location>
        <begin position="964"/>
        <end position="998"/>
    </location>
</feature>
<feature type="compositionally biased region" description="Low complexity" evidence="5">
    <location>
        <begin position="1191"/>
        <end position="1235"/>
    </location>
</feature>
<feature type="compositionally biased region" description="Polar residues" evidence="5">
    <location>
        <begin position="977"/>
        <end position="986"/>
    </location>
</feature>
<dbReference type="GO" id="GO:0061630">
    <property type="term" value="F:ubiquitin protein ligase activity"/>
    <property type="evidence" value="ECO:0007669"/>
    <property type="project" value="InterPro"/>
</dbReference>
<dbReference type="InterPro" id="IPR035983">
    <property type="entry name" value="Hect_E3_ubiquitin_ligase"/>
</dbReference>
<feature type="region of interest" description="Disordered" evidence="5">
    <location>
        <begin position="385"/>
        <end position="404"/>
    </location>
</feature>
<protein>
    <submittedName>
        <fullName evidence="7">Ubiquitin-transferase domain-containing protein, putative</fullName>
    </submittedName>
</protein>
<dbReference type="Proteomes" id="UP000030754">
    <property type="component" value="Unassembled WGS sequence"/>
</dbReference>
<dbReference type="SUPFAM" id="SSF48371">
    <property type="entry name" value="ARM repeat"/>
    <property type="match status" value="1"/>
</dbReference>
<keyword evidence="1 7" id="KW-0808">Transferase</keyword>
<organism evidence="7 8">
    <name type="scientific">Eimeria necatrix</name>
    <dbReference type="NCBI Taxonomy" id="51315"/>
    <lineage>
        <taxon>Eukaryota</taxon>
        <taxon>Sar</taxon>
        <taxon>Alveolata</taxon>
        <taxon>Apicomplexa</taxon>
        <taxon>Conoidasida</taxon>
        <taxon>Coccidia</taxon>
        <taxon>Eucoccidiorida</taxon>
        <taxon>Eimeriorina</taxon>
        <taxon>Eimeriidae</taxon>
        <taxon>Eimeria</taxon>
    </lineage>
</organism>
<evidence type="ECO:0000256" key="3">
    <source>
        <dbReference type="PROSITE-ProRule" id="PRU00104"/>
    </source>
</evidence>
<feature type="region of interest" description="Disordered" evidence="5">
    <location>
        <begin position="1987"/>
        <end position="2013"/>
    </location>
</feature>
<evidence type="ECO:0000313" key="8">
    <source>
        <dbReference type="Proteomes" id="UP000030754"/>
    </source>
</evidence>
<feature type="coiled-coil region" evidence="4">
    <location>
        <begin position="296"/>
        <end position="323"/>
    </location>
</feature>
<dbReference type="Gene3D" id="3.30.2410.10">
    <property type="entry name" value="Hect, E3 ligase catalytic domain"/>
    <property type="match status" value="1"/>
</dbReference>
<evidence type="ECO:0000256" key="4">
    <source>
        <dbReference type="SAM" id="Coils"/>
    </source>
</evidence>
<dbReference type="EMBL" id="HG723926">
    <property type="protein sequence ID" value="CDJ66969.1"/>
    <property type="molecule type" value="Genomic_DNA"/>
</dbReference>
<keyword evidence="8" id="KW-1185">Reference proteome</keyword>
<dbReference type="Gene3D" id="3.90.1750.10">
    <property type="entry name" value="Hect, E3 ligase catalytic domains"/>
    <property type="match status" value="2"/>
</dbReference>
<feature type="compositionally biased region" description="Low complexity" evidence="5">
    <location>
        <begin position="1548"/>
        <end position="1564"/>
    </location>
</feature>
<feature type="region of interest" description="Disordered" evidence="5">
    <location>
        <begin position="1378"/>
        <end position="1643"/>
    </location>
</feature>
<feature type="compositionally biased region" description="Low complexity" evidence="5">
    <location>
        <begin position="1521"/>
        <end position="1537"/>
    </location>
</feature>
<evidence type="ECO:0000313" key="7">
    <source>
        <dbReference type="EMBL" id="CDJ66969.1"/>
    </source>
</evidence>
<feature type="region of interest" description="Disordered" evidence="5">
    <location>
        <begin position="690"/>
        <end position="709"/>
    </location>
</feature>
<proteinExistence type="predicted"/>
<dbReference type="InterPro" id="IPR016024">
    <property type="entry name" value="ARM-type_fold"/>
</dbReference>
<feature type="compositionally biased region" description="Low complexity" evidence="5">
    <location>
        <begin position="1437"/>
        <end position="1464"/>
    </location>
</feature>
<dbReference type="RefSeq" id="XP_013435436.1">
    <property type="nucleotide sequence ID" value="XM_013579982.1"/>
</dbReference>
<evidence type="ECO:0000259" key="6">
    <source>
        <dbReference type="PROSITE" id="PS50237"/>
    </source>
</evidence>
<gene>
    <name evidence="7" type="ORF">ENH_00028160</name>
</gene>
<dbReference type="GO" id="GO:0043161">
    <property type="term" value="P:proteasome-mediated ubiquitin-dependent protein catabolic process"/>
    <property type="evidence" value="ECO:0007669"/>
    <property type="project" value="TreeGrafter"/>
</dbReference>
<reference evidence="7" key="1">
    <citation type="submission" date="2013-10" db="EMBL/GenBank/DDBJ databases">
        <title>Genomic analysis of the causative agents of coccidiosis in chickens.</title>
        <authorList>
            <person name="Reid A.J."/>
            <person name="Blake D."/>
            <person name="Billington K."/>
            <person name="Browne H."/>
            <person name="Dunn M."/>
            <person name="Hung S."/>
            <person name="Kawahara F."/>
            <person name="Miranda-Saavedra D."/>
            <person name="Mourier T."/>
            <person name="Nagra H."/>
            <person name="Otto T.D."/>
            <person name="Rawlings N."/>
            <person name="Sanchez A."/>
            <person name="Sanders M."/>
            <person name="Subramaniam C."/>
            <person name="Tay Y."/>
            <person name="Dear P."/>
            <person name="Doerig C."/>
            <person name="Gruber A."/>
            <person name="Parkinson J."/>
            <person name="Shirley M."/>
            <person name="Wan K.L."/>
            <person name="Berriman M."/>
            <person name="Tomley F."/>
            <person name="Pain A."/>
        </authorList>
    </citation>
    <scope>NUCLEOTIDE SEQUENCE [LARGE SCALE GENOMIC DNA]</scope>
    <source>
        <strain evidence="7">Houghton</strain>
    </source>
</reference>
<dbReference type="GO" id="GO:0000209">
    <property type="term" value="P:protein polyubiquitination"/>
    <property type="evidence" value="ECO:0007669"/>
    <property type="project" value="TreeGrafter"/>
</dbReference>
<dbReference type="InterPro" id="IPR045322">
    <property type="entry name" value="HECTD1/TRIP12-like"/>
</dbReference>
<feature type="region of interest" description="Disordered" evidence="5">
    <location>
        <begin position="2370"/>
        <end position="2439"/>
    </location>
</feature>
<dbReference type="InterPro" id="IPR000569">
    <property type="entry name" value="HECT_dom"/>
</dbReference>
<sequence length="2774" mass="294911">MLSHGQDGDERQWQQMLQLLSHPSEAQQLACLTELQQWLSFATDEHLGTFPLQRVLHALFQLLQGRAPDPAAAAAGCGQTGTLEGSLQMDPDVANPAAAASQEALDEQLARELSGGADEQGLGTQRDLLIGSCVYLLLDVLPVQTAAILARTPDYMEALKHQLSHLQYIDTGERFLLIICRVVEEQPLLALLSGAAAAMLPILDFFQLDIQRKAVRAAAKALAAAAAATEKAVAAAAAETAARRHNLTCLPQEQQQRGATEFAPSTGTSGRKEGSDTGVGSGARSSSSRSKLVALREHLRQQLQLEKQQQRELLEQLDEYRSLINPTLPFFSSLLTYKDEALLQGACQSWRSTLSIFVCVNTAAAASAAAVAGLELAAVRAAATAGGEDSGKPHSSQQQQEGQQQQQEDAEWLSVCQRAYADHMELLSSELAAFGTEAAVALQQLVARTVAESSSGALAWQQQLMLQDALYVLSVFAAYSDTIAAELLRQQKQTANFQEAIAKLVRKQEMLLLEGVAAYGVSLLPAVHFQLPLWQEVLQRQQTETAGAEAAAAADVLTVDAKRVAVFAESPELLGRALETFASPMLPLLESSVTRDLCRFVLQLLLAAAYTAAKASSSQQLLQRQLLDHLDCKTLGEICAHALHRGLPGAVKFAVMSLILQLLLQRGAAAAAALQVAGVRDRVEADFDSSTITRRSNSRGGFSDERHQKQNCVEPAAATFRFATRAGAAAAAAAAGEPIACVDLTALLRHIRRACVLMFELHQQNLQLQQSVGAAPPCSAQLRLQHVALSLLSHGSQLAPVGQQKQDQQEQWLALVELRKLLEAPQSVSACELINSRIAEALCCYLLGIASSSSTGSSCCCKGICHSDSCSRQQELKQRGLLFLRAFLFPLTENPPPLQQQKLLNAGACLDGVDWSAASPNLLIRLATLAAKCLSRVEQFPVLQQQLPAVAAAARDVLPPHLRAPRPVSGATPHSAAVSTGRQSGYRTAGLQQRQRPGPRGLRMFHQLQQQQLPQHPGEFMRQQLLQQQLLQQPDPLLVMQDLQRDVVLVARDLSSEQAPAVVSSPRAAETPKTPDLSAGSTPATPTVEARETESGASQRKTANAEPQTPGRPSRRRFRSRTVGGCRSPAHAVADAAQGTAATPAVAVTQDRFAGSATSTRKEGSTSSTPQRAGRNTRSKAAGTAVPGAKSSTGSSNINSSNSNSMRNRSSSSNESSSSNTNRGSNSSSTGANNSGCLIKRRRGQPGSSGSSNSNAPPPSTASGPEAAARDSSSGERARGGRGTVPSGAGSDSVVTTSQRSLQRSSYSSNSSGGGAGLTAMQQLQQLVLQHQRGNILGDLLSWGHRYSGSASNSSNNALVVDCRAPLSRVESEIRRTLQMRQAAEQTRQQQMQRQARQQHQSRDVEEELQTEQGLHQQEQDETSSSGSTRGGRRGQRVSGTCQREAENEVAVEQQVQQRPQQRQQVRHQQRQLRQRRQEEEDDSSASSDSMDVDSHLKAGRRARDDEQGYGGGISDEDIRSSSSSSSHSSSSSDSESAVIFERDESGEGSSHSSSCNSSTSSGTSEDEAVTGPNVEGSEDSLHCSAAAAPDTPSDPAPTAAALHRAAPRQQCGGAQQQQQDAATGASATASAAPSSISSSNKPTAASVGAIQLYVHSVPVPPQMPVIEALSLYGGCVALPRRSSGSIFRDSSSSGNGWLSASSSVAHRRLQQMLQGGSSTFEMLLSTALLADLLPNSRGSAASSRQRGEVEAQSGTPNTRRPVTVAAATETAAATADGDPRTTTSAPPTGTQGSSSGGETLQVDVSGRFCIMIDETAESAQAAAVAAEATPSRNSLWDKAHTVDYLVIPATLKARNSSGGSSSANELRAEGLKLGRGTPLVTSVVHPALGAERLLQQLQEEQKQQQEDPPVPCSKSKEQPRNPQEQQHLEDLAGWCVSRTQKETTAAAAYLRGDCSSWHRLDLLLHAASDEAAPLFYGISSAGVSVTRRGSSAGRDKPGQASAATVARTEPAIPRPTAAPAAYEGNVFLPSVFDEAAAAAAPFVVLLLYLHNLLQQLPQLHTYASVASSITLSNNDDPAPLAAVATKFRAAASARALREHPLGLCSSNGNGDSGAAAAAAAEISCWSSVAAKAGAVLADPVAAVTSCSRTPYWLRRLVFACPFLFPLQLRLLLLLQQHLGAMRGQFIYKVRLKEAAELLLGQRQGSSGSSSSVQPLLNLPTAGISSSKALLLQRLRPVLQLQGAASGGSSNRREQEILADLEGGASLPRTKVKMPRAHLVESAAKVMDHLLASSRSSEEQPVLEVEFAGEEGVGQGPTNEFYAEVLEALLTWKEPELFLNCSSGGGLFPRAYLTDLCLIPLDMVRRPRVSPLVQQQQQQRMRSRAPTRRTDRGVPSEGAEDMEEDAGPFSNTCNASSNASTIGSSQQKPSCTAAAPSPRAISASGRGTLELQLFSHFRLLGQLAAKALLDGRSSTTDIGLHMLFWEAVARPRLHQERLRLCSCMRPAAATEDVEAGTATARLRFGICYCGGTAAAVAAVAAIDEALGRSLQQMLQHRADGHEVKDMACSFVIPQDGGGPLVEGGENIFVSNASLDFFIQRLAFVLLCEGIFLQASAFRLGFGSFCPLFALSPLLPMEVSSVLFGDRERTRQDRFWTLSHLRAHVAPDHGFTTSSAVYGHFLEVLVDFNPSQRAAFLKFVTGSTILPAGGFAGFRPLMKVVRKTPASGGGAIDCLLPSVMTCSNYIKLPNYSSKQILKERLLLALEEGQGAFTLS</sequence>
<dbReference type="OrthoDB" id="409931at2759"/>
<reference evidence="7" key="2">
    <citation type="submission" date="2013-10" db="EMBL/GenBank/DDBJ databases">
        <authorList>
            <person name="Aslett M."/>
        </authorList>
    </citation>
    <scope>NUCLEOTIDE SEQUENCE [LARGE SCALE GENOMIC DNA]</scope>
    <source>
        <strain evidence="7">Houghton</strain>
    </source>
</reference>
<feature type="compositionally biased region" description="Low complexity" evidence="5">
    <location>
        <begin position="1763"/>
        <end position="1800"/>
    </location>
</feature>
<dbReference type="PROSITE" id="PS50237">
    <property type="entry name" value="HECT"/>
    <property type="match status" value="1"/>
</dbReference>
<dbReference type="SMART" id="SM00119">
    <property type="entry name" value="HECTc"/>
    <property type="match status" value="1"/>
</dbReference>
<feature type="compositionally biased region" description="Low complexity" evidence="5">
    <location>
        <begin position="2410"/>
        <end position="2421"/>
    </location>
</feature>